<comment type="caution">
    <text evidence="3">The sequence shown here is derived from an EMBL/GenBank/DDBJ whole genome shotgun (WGS) entry which is preliminary data.</text>
</comment>
<dbReference type="InterPro" id="IPR033195">
    <property type="entry name" value="AmidinoTrfase"/>
</dbReference>
<accession>A0A6M0T498</accession>
<dbReference type="PANTHER" id="PTHR10488:SF1">
    <property type="entry name" value="GLYCINE AMIDINOTRANSFERASE, MITOCHONDRIAL"/>
    <property type="match status" value="1"/>
</dbReference>
<dbReference type="SUPFAM" id="SSF55909">
    <property type="entry name" value="Pentein"/>
    <property type="match status" value="1"/>
</dbReference>
<dbReference type="Proteomes" id="UP000473089">
    <property type="component" value="Unassembled WGS sequence"/>
</dbReference>
<name>A0A6M0T498_CLOBO</name>
<sequence>MKSDIYVDFEYGKLKEVIIGIPYEVYGDPSAPCLRENFKYLSKAELEKVFSRAGKSTKEIFEKKPRNKYELMEEENEKLINIFKKFDIKIYRPKLLPKELIKEKYGEDVVKSGYIQQYSRDPFVVVGNNIIELSTSTPVRRAEIFSYKEIFRHCIAHSQGVKWISMPKIPSLEIDKNKDPLLEGGDIFVLGDTILVGTVQGNAKRSNEQGYIWLKNYLGNKYKVIQVHIKEGVLHLDCILSVPRKGLVILCSEALINGIPSYFNDWDIIDISLEESKGLCANGLPIDEENYILSYNDKYKNERIKLELESRGINVFMVYFENHNEDCGSIRCSCNPLFRKVEI</sequence>
<evidence type="ECO:0000313" key="4">
    <source>
        <dbReference type="Proteomes" id="UP000473089"/>
    </source>
</evidence>
<proteinExistence type="inferred from homology"/>
<dbReference type="AlphaFoldDB" id="A0A6M0T498"/>
<dbReference type="EMBL" id="SGJP01000050">
    <property type="protein sequence ID" value="NFA61985.1"/>
    <property type="molecule type" value="Genomic_DNA"/>
</dbReference>
<keyword evidence="2" id="KW-0808">Transferase</keyword>
<reference evidence="3 4" key="1">
    <citation type="submission" date="2019-02" db="EMBL/GenBank/DDBJ databases">
        <title>Genome sequencing of Clostridium botulinum clinical isolates.</title>
        <authorList>
            <person name="Brunt J."/>
            <person name="Van Vliet A.H.M."/>
            <person name="Stringer S.C."/>
            <person name="Grant K.A."/>
            <person name="Carter A.C."/>
            <person name="Peck M.W."/>
        </authorList>
    </citation>
    <scope>NUCLEOTIDE SEQUENCE [LARGE SCALE GENOMIC DNA]</scope>
    <source>
        <strain evidence="3 4">R1125/03</strain>
    </source>
</reference>
<evidence type="ECO:0000256" key="2">
    <source>
        <dbReference type="ARBA" id="ARBA00022679"/>
    </source>
</evidence>
<protein>
    <recommendedName>
        <fullName evidence="5">Amidinotransferase</fullName>
    </recommendedName>
</protein>
<comment type="similarity">
    <text evidence="1">Belongs to the amidinotransferase family.</text>
</comment>
<dbReference type="Pfam" id="PF02274">
    <property type="entry name" value="ADI"/>
    <property type="match status" value="1"/>
</dbReference>
<dbReference type="PANTHER" id="PTHR10488">
    <property type="entry name" value="GLYCINE AMIDINOTRANSFERASE, MITOCHONDRIAL"/>
    <property type="match status" value="1"/>
</dbReference>
<gene>
    <name evidence="3" type="ORF">EXM42_16875</name>
</gene>
<dbReference type="Gene3D" id="3.75.10.10">
    <property type="entry name" value="L-arginine/glycine Amidinotransferase, Chain A"/>
    <property type="match status" value="1"/>
</dbReference>
<dbReference type="GO" id="GO:0015067">
    <property type="term" value="F:amidinotransferase activity"/>
    <property type="evidence" value="ECO:0007669"/>
    <property type="project" value="InterPro"/>
</dbReference>
<evidence type="ECO:0000313" key="3">
    <source>
        <dbReference type="EMBL" id="NFA61985.1"/>
    </source>
</evidence>
<evidence type="ECO:0000256" key="1">
    <source>
        <dbReference type="ARBA" id="ARBA00006943"/>
    </source>
</evidence>
<organism evidence="3 4">
    <name type="scientific">Clostridium botulinum</name>
    <dbReference type="NCBI Taxonomy" id="1491"/>
    <lineage>
        <taxon>Bacteria</taxon>
        <taxon>Bacillati</taxon>
        <taxon>Bacillota</taxon>
        <taxon>Clostridia</taxon>
        <taxon>Eubacteriales</taxon>
        <taxon>Clostridiaceae</taxon>
        <taxon>Clostridium</taxon>
    </lineage>
</organism>
<evidence type="ECO:0008006" key="5">
    <source>
        <dbReference type="Google" id="ProtNLM"/>
    </source>
</evidence>